<keyword evidence="2" id="KW-1185">Reference proteome</keyword>
<dbReference type="Proteomes" id="UP001153069">
    <property type="component" value="Unassembled WGS sequence"/>
</dbReference>
<sequence length="251" mass="28059">MSAYKTHSENLHDCITNGIQCLQRGNTSSAISLFKVALKIFQMQVDQARRSLALHQDQQDHEMVFSGANDQDMVNIQSLPVTPKACLWDEDGLFVMFPKAFQMREMTDLMNPYQARSCLVMLLYNLGLAYDLQAKSGPVGDAYKCNESAIQFYQSALEAVESTLDAPSVVASATMRLVVLATVNNLARLLSLQLRSEELNEYLDWGEKLFDSMMTIEPLEEGAEEDFEILMQNLGPCLWLDTFVLPAAPAA</sequence>
<dbReference type="SUPFAM" id="SSF48452">
    <property type="entry name" value="TPR-like"/>
    <property type="match status" value="1"/>
</dbReference>
<dbReference type="EMBL" id="CAICTM010000576">
    <property type="protein sequence ID" value="CAB9513201.1"/>
    <property type="molecule type" value="Genomic_DNA"/>
</dbReference>
<organism evidence="1 2">
    <name type="scientific">Seminavis robusta</name>
    <dbReference type="NCBI Taxonomy" id="568900"/>
    <lineage>
        <taxon>Eukaryota</taxon>
        <taxon>Sar</taxon>
        <taxon>Stramenopiles</taxon>
        <taxon>Ochrophyta</taxon>
        <taxon>Bacillariophyta</taxon>
        <taxon>Bacillariophyceae</taxon>
        <taxon>Bacillariophycidae</taxon>
        <taxon>Naviculales</taxon>
        <taxon>Naviculaceae</taxon>
        <taxon>Seminavis</taxon>
    </lineage>
</organism>
<comment type="caution">
    <text evidence="1">The sequence shown here is derived from an EMBL/GenBank/DDBJ whole genome shotgun (WGS) entry which is preliminary data.</text>
</comment>
<evidence type="ECO:0000313" key="2">
    <source>
        <dbReference type="Proteomes" id="UP001153069"/>
    </source>
</evidence>
<proteinExistence type="predicted"/>
<dbReference type="InterPro" id="IPR011990">
    <property type="entry name" value="TPR-like_helical_dom_sf"/>
</dbReference>
<dbReference type="AlphaFoldDB" id="A0A9N8E265"/>
<protein>
    <submittedName>
        <fullName evidence="1">Uncharacterized protein</fullName>
    </submittedName>
</protein>
<dbReference type="Gene3D" id="1.25.40.10">
    <property type="entry name" value="Tetratricopeptide repeat domain"/>
    <property type="match status" value="1"/>
</dbReference>
<gene>
    <name evidence="1" type="ORF">SEMRO_577_G169720.2</name>
</gene>
<evidence type="ECO:0000313" key="1">
    <source>
        <dbReference type="EMBL" id="CAB9513201.1"/>
    </source>
</evidence>
<accession>A0A9N8E265</accession>
<name>A0A9N8E265_9STRA</name>
<reference evidence="1" key="1">
    <citation type="submission" date="2020-06" db="EMBL/GenBank/DDBJ databases">
        <authorList>
            <consortium name="Plant Systems Biology data submission"/>
        </authorList>
    </citation>
    <scope>NUCLEOTIDE SEQUENCE</scope>
    <source>
        <strain evidence="1">D6</strain>
    </source>
</reference>